<gene>
    <name evidence="2" type="ORF">F4561_003172</name>
</gene>
<sequence length="260" mass="26199">MIRVLRAEWTKLSTMPATGWLVLAIAALTVLASALASGTAAQCPSPATCFGDSTRLALSGVWLGQTAAVTLGVLVVSNEHSTSMARTTLVVTPRRLRVLLAKSVAVAAVVGAAGTVGVLGSLVAGRALLPRGGLNAPTGGYVPVPLEEPTLRAAAGSVLYLVLVALLAVGVAAVLRDTAAALSGVLALLFAAPALGVFVSDPQWHERLQQLSPMTAGLAVQSTMRLYALPIGPWAGLGVLAGYAAAAVVAGAVLVTRRDA</sequence>
<dbReference type="EMBL" id="JACHJT010000001">
    <property type="protein sequence ID" value="MBB4932352.1"/>
    <property type="molecule type" value="Genomic_DNA"/>
</dbReference>
<feature type="transmembrane region" description="Helical" evidence="1">
    <location>
        <begin position="179"/>
        <end position="199"/>
    </location>
</feature>
<name>A0A7W7W2U7_9ACTN</name>
<feature type="transmembrane region" description="Helical" evidence="1">
    <location>
        <begin position="234"/>
        <end position="255"/>
    </location>
</feature>
<keyword evidence="1" id="KW-0472">Membrane</keyword>
<keyword evidence="3" id="KW-1185">Reference proteome</keyword>
<feature type="transmembrane region" description="Helical" evidence="1">
    <location>
        <begin position="104"/>
        <end position="129"/>
    </location>
</feature>
<proteinExistence type="predicted"/>
<protein>
    <submittedName>
        <fullName evidence="2">ABC-2 type transport system permease protein</fullName>
    </submittedName>
</protein>
<dbReference type="RefSeq" id="WP_184579716.1">
    <property type="nucleotide sequence ID" value="NZ_JACHJT010000001.1"/>
</dbReference>
<evidence type="ECO:0000313" key="3">
    <source>
        <dbReference type="Proteomes" id="UP000523007"/>
    </source>
</evidence>
<dbReference type="Proteomes" id="UP000523007">
    <property type="component" value="Unassembled WGS sequence"/>
</dbReference>
<feature type="transmembrane region" description="Helical" evidence="1">
    <location>
        <begin position="149"/>
        <end position="172"/>
    </location>
</feature>
<evidence type="ECO:0000256" key="1">
    <source>
        <dbReference type="SAM" id="Phobius"/>
    </source>
</evidence>
<keyword evidence="1" id="KW-0812">Transmembrane</keyword>
<reference evidence="2 3" key="1">
    <citation type="submission" date="2020-08" db="EMBL/GenBank/DDBJ databases">
        <title>Sequencing the genomes of 1000 actinobacteria strains.</title>
        <authorList>
            <person name="Klenk H.-P."/>
        </authorList>
    </citation>
    <scope>NUCLEOTIDE SEQUENCE [LARGE SCALE GENOMIC DNA]</scope>
    <source>
        <strain evidence="2 3">DSM 102030</strain>
    </source>
</reference>
<accession>A0A7W7W2U7</accession>
<feature type="transmembrane region" description="Helical" evidence="1">
    <location>
        <begin position="56"/>
        <end position="76"/>
    </location>
</feature>
<evidence type="ECO:0000313" key="2">
    <source>
        <dbReference type="EMBL" id="MBB4932352.1"/>
    </source>
</evidence>
<dbReference type="AlphaFoldDB" id="A0A7W7W2U7"/>
<organism evidence="2 3">
    <name type="scientific">Lipingzhangella halophila</name>
    <dbReference type="NCBI Taxonomy" id="1783352"/>
    <lineage>
        <taxon>Bacteria</taxon>
        <taxon>Bacillati</taxon>
        <taxon>Actinomycetota</taxon>
        <taxon>Actinomycetes</taxon>
        <taxon>Streptosporangiales</taxon>
        <taxon>Nocardiopsidaceae</taxon>
        <taxon>Lipingzhangella</taxon>
    </lineage>
</organism>
<comment type="caution">
    <text evidence="2">The sequence shown here is derived from an EMBL/GenBank/DDBJ whole genome shotgun (WGS) entry which is preliminary data.</text>
</comment>
<keyword evidence="1" id="KW-1133">Transmembrane helix</keyword>